<dbReference type="InterPro" id="IPR012337">
    <property type="entry name" value="RNaseH-like_sf"/>
</dbReference>
<dbReference type="InterPro" id="IPR050092">
    <property type="entry name" value="RNase_H"/>
</dbReference>
<protein>
    <recommendedName>
        <fullName evidence="3">ribonuclease H</fullName>
        <ecNumber evidence="3">3.1.26.4</ecNumber>
    </recommendedName>
</protein>
<evidence type="ECO:0000256" key="5">
    <source>
        <dbReference type="ARBA" id="ARBA00022723"/>
    </source>
</evidence>
<feature type="domain" description="RNase H type-1" evidence="8">
    <location>
        <begin position="1"/>
        <end position="132"/>
    </location>
</feature>
<dbReference type="InterPro" id="IPR036397">
    <property type="entry name" value="RNaseH_sf"/>
</dbReference>
<dbReference type="SUPFAM" id="SSF53098">
    <property type="entry name" value="Ribonuclease H-like"/>
    <property type="match status" value="1"/>
</dbReference>
<dbReference type="EC" id="3.1.26.4" evidence="3"/>
<organism evidence="9 10">
    <name type="scientific">Tilletia caries</name>
    <name type="common">wheat bunt fungus</name>
    <dbReference type="NCBI Taxonomy" id="13290"/>
    <lineage>
        <taxon>Eukaryota</taxon>
        <taxon>Fungi</taxon>
        <taxon>Dikarya</taxon>
        <taxon>Basidiomycota</taxon>
        <taxon>Ustilaginomycotina</taxon>
        <taxon>Exobasidiomycetes</taxon>
        <taxon>Tilletiales</taxon>
        <taxon>Tilletiaceae</taxon>
        <taxon>Tilletia</taxon>
    </lineage>
</organism>
<proteinExistence type="inferred from homology"/>
<dbReference type="Gene3D" id="3.30.420.10">
    <property type="entry name" value="Ribonuclease H-like superfamily/Ribonuclease H"/>
    <property type="match status" value="1"/>
</dbReference>
<feature type="non-terminal residue" evidence="9">
    <location>
        <position position="1"/>
    </location>
</feature>
<dbReference type="PANTHER" id="PTHR10642:SF26">
    <property type="entry name" value="RIBONUCLEASE H1"/>
    <property type="match status" value="1"/>
</dbReference>
<dbReference type="PANTHER" id="PTHR10642">
    <property type="entry name" value="RIBONUCLEASE H1"/>
    <property type="match status" value="1"/>
</dbReference>
<keyword evidence="7" id="KW-0378">Hydrolase</keyword>
<comment type="similarity">
    <text evidence="2">Belongs to the RNase H family.</text>
</comment>
<accession>A0ABN7J145</accession>
<dbReference type="CDD" id="cd09276">
    <property type="entry name" value="Rnase_HI_RT_non_LTR"/>
    <property type="match status" value="1"/>
</dbReference>
<keyword evidence="6" id="KW-0255">Endonuclease</keyword>
<dbReference type="PROSITE" id="PS50879">
    <property type="entry name" value="RNASE_H_1"/>
    <property type="match status" value="1"/>
</dbReference>
<comment type="caution">
    <text evidence="9">The sequence shown here is derived from an EMBL/GenBank/DDBJ whole genome shotgun (WGS) entry which is preliminary data.</text>
</comment>
<dbReference type="Pfam" id="PF00075">
    <property type="entry name" value="RNase_H"/>
    <property type="match status" value="1"/>
</dbReference>
<evidence type="ECO:0000256" key="2">
    <source>
        <dbReference type="ARBA" id="ARBA00005300"/>
    </source>
</evidence>
<dbReference type="EMBL" id="CAJHJG010003883">
    <property type="protein sequence ID" value="CAD6936338.1"/>
    <property type="molecule type" value="Genomic_DNA"/>
</dbReference>
<comment type="catalytic activity">
    <reaction evidence="1">
        <text>Endonucleolytic cleavage to 5'-phosphomonoester.</text>
        <dbReference type="EC" id="3.1.26.4"/>
    </reaction>
</comment>
<evidence type="ECO:0000256" key="4">
    <source>
        <dbReference type="ARBA" id="ARBA00022722"/>
    </source>
</evidence>
<evidence type="ECO:0000256" key="1">
    <source>
        <dbReference type="ARBA" id="ARBA00000077"/>
    </source>
</evidence>
<name>A0ABN7J145_9BASI</name>
<dbReference type="InterPro" id="IPR002156">
    <property type="entry name" value="RNaseH_domain"/>
</dbReference>
<evidence type="ECO:0000313" key="10">
    <source>
        <dbReference type="Proteomes" id="UP000836402"/>
    </source>
</evidence>
<evidence type="ECO:0000256" key="6">
    <source>
        <dbReference type="ARBA" id="ARBA00022759"/>
    </source>
</evidence>
<gene>
    <name evidence="9" type="ORF">JKIAZH3_G8503</name>
</gene>
<dbReference type="Proteomes" id="UP000836402">
    <property type="component" value="Unassembled WGS sequence"/>
</dbReference>
<evidence type="ECO:0000259" key="8">
    <source>
        <dbReference type="PROSITE" id="PS50879"/>
    </source>
</evidence>
<keyword evidence="5" id="KW-0479">Metal-binding</keyword>
<sequence>FTDGSRIEGRVGAAAINEQTRLSSQVHLGSDQHHTVYEAELQGILLALKAAEASNIPLFQVTIAADNQAAIMALGRPPRRQSGQHLVLQIHATIGAIRTQNKWCAFRLIWCPGHEGIAANEEVDGLAKEAAEAAEAVEIGMASTILKPCSLRRAYWQELRTMFRHRERLLRALQQHPKSIQRISALRLLYRTRFSYTNGKYVDADQNACSTGCWTALALLFNEALSQRQTGSALRVLDYQSDVDPTEVDEADRAARLNFWSTLTAHASLHGLRLRFSVGDSVTYLLRHGSFPSLKNVEFSSGSLRGEPQLYLIVDAFLHRHTGLQQLYLILYRPASAPLILDQTFPALHTLELDSITSSTVSSERVLDLLRRHPGLRQTTTLWERDALHSLLSSNAQMYKHLPVPANATPNDLSDLVKSGARPLRARVRLTESPIPARSSNSDDTRFFDLGFKDWYGIRPEHLEDLTYLQVICCNVTFPSLVRRSYQLFASDFLPALTSAPHEGPARRGPPEARTFGLTFSRNGHFYRAQKQCREDRARPESLQAAR</sequence>
<evidence type="ECO:0000256" key="3">
    <source>
        <dbReference type="ARBA" id="ARBA00012180"/>
    </source>
</evidence>
<evidence type="ECO:0000256" key="7">
    <source>
        <dbReference type="ARBA" id="ARBA00022801"/>
    </source>
</evidence>
<keyword evidence="10" id="KW-1185">Reference proteome</keyword>
<keyword evidence="4" id="KW-0540">Nuclease</keyword>
<reference evidence="9" key="1">
    <citation type="submission" date="2020-10" db="EMBL/GenBank/DDBJ databases">
        <authorList>
            <person name="Sedaghatjoo S."/>
        </authorList>
    </citation>
    <scope>NUCLEOTIDE SEQUENCE</scope>
    <source>
        <strain evidence="9">AZH3</strain>
    </source>
</reference>
<evidence type="ECO:0000313" key="9">
    <source>
        <dbReference type="EMBL" id="CAD6936338.1"/>
    </source>
</evidence>